<name>A0AAW2IGF6_9NEOP</name>
<reference evidence="1" key="1">
    <citation type="journal article" date="2024" name="Gigascience">
        <title>Chromosome-level genome of the poultry shaft louse Menopon gallinae provides insight into the host-switching and adaptive evolution of parasitic lice.</title>
        <authorList>
            <person name="Xu Y."/>
            <person name="Ma L."/>
            <person name="Liu S."/>
            <person name="Liang Y."/>
            <person name="Liu Q."/>
            <person name="He Z."/>
            <person name="Tian L."/>
            <person name="Duan Y."/>
            <person name="Cai W."/>
            <person name="Li H."/>
            <person name="Song F."/>
        </authorList>
    </citation>
    <scope>NUCLEOTIDE SEQUENCE</scope>
    <source>
        <strain evidence="1">Cailab_2023a</strain>
    </source>
</reference>
<organism evidence="1">
    <name type="scientific">Menopon gallinae</name>
    <name type="common">poultry shaft louse</name>
    <dbReference type="NCBI Taxonomy" id="328185"/>
    <lineage>
        <taxon>Eukaryota</taxon>
        <taxon>Metazoa</taxon>
        <taxon>Ecdysozoa</taxon>
        <taxon>Arthropoda</taxon>
        <taxon>Hexapoda</taxon>
        <taxon>Insecta</taxon>
        <taxon>Pterygota</taxon>
        <taxon>Neoptera</taxon>
        <taxon>Paraneoptera</taxon>
        <taxon>Psocodea</taxon>
        <taxon>Troctomorpha</taxon>
        <taxon>Phthiraptera</taxon>
        <taxon>Amblycera</taxon>
        <taxon>Menoponidae</taxon>
        <taxon>Menopon</taxon>
    </lineage>
</organism>
<dbReference type="EMBL" id="JARGDH010000001">
    <property type="protein sequence ID" value="KAL0280713.1"/>
    <property type="molecule type" value="Genomic_DNA"/>
</dbReference>
<protein>
    <submittedName>
        <fullName evidence="1">Uncharacterized protein</fullName>
    </submittedName>
</protein>
<proteinExistence type="predicted"/>
<gene>
    <name evidence="1" type="ORF">PYX00_001928</name>
</gene>
<sequence>MKMAELKVMHLDESVQKAEPTEKLAEAAANCERDPHCELSAKKGPKADQRVGRGFCTAGRTNATCHGRVVEGWVREFPGKSSRLEMTSNIWISGSQLVAWAVQDVSPASRTEEGEYFIGSGLRQQ</sequence>
<dbReference type="AlphaFoldDB" id="A0AAW2IGF6"/>
<evidence type="ECO:0000313" key="1">
    <source>
        <dbReference type="EMBL" id="KAL0280713.1"/>
    </source>
</evidence>
<comment type="caution">
    <text evidence="1">The sequence shown here is derived from an EMBL/GenBank/DDBJ whole genome shotgun (WGS) entry which is preliminary data.</text>
</comment>
<accession>A0AAW2IGF6</accession>